<organism evidence="1 2">
    <name type="scientific">Mesonia oceanica</name>
    <dbReference type="NCBI Taxonomy" id="2687242"/>
    <lineage>
        <taxon>Bacteria</taxon>
        <taxon>Pseudomonadati</taxon>
        <taxon>Bacteroidota</taxon>
        <taxon>Flavobacteriia</taxon>
        <taxon>Flavobacteriales</taxon>
        <taxon>Flavobacteriaceae</taxon>
        <taxon>Mesonia</taxon>
    </lineage>
</organism>
<comment type="caution">
    <text evidence="1">The sequence shown here is derived from an EMBL/GenBank/DDBJ whole genome shotgun (WGS) entry which is preliminary data.</text>
</comment>
<name>A0AC61Y5F7_9FLAO</name>
<sequence>MKKLTLLFSLFIAFTAIAQEENTTKEYNHWSIDVMGGVNKPARPMNSGFYSSTPGLWNADLGVRYMINDKFGLKLNLGYNQLENDDNSREFESKYYRTSIEGVVNLGTLLGFREWTNTFNLLGHAGAGVSRLDIGDNVRYADGEDYMGTVVAGLTPQLRLGDHFALVGDLSVMGNVRQNYTWDGNGKTSTRGFNGMLVNASVGLNIYLGGAEKHADWVNVSNTTLLREELEATKEKVAKIEGDMMDEDQDGVPNYLDREPNTTNGVAVNSKGEAIDKNANGIPDELESSLDKRYQNNSNTTSGESNGTIEKLLNEGYVNVYFKFNSDQPETYSLEAINYLVNYMHENQNASAELVGYADAIGGDQYNKQLSERRAKKVYDIVIASGIEESRLSYRGAGVDDSVEKSSSDARQIVRRVTFKLK</sequence>
<gene>
    <name evidence="1" type="primary">oprF_4</name>
    <name evidence="1" type="ORF">FVB9532_00978</name>
</gene>
<evidence type="ECO:0000313" key="2">
    <source>
        <dbReference type="Proteomes" id="UP000356253"/>
    </source>
</evidence>
<dbReference type="Proteomes" id="UP000356253">
    <property type="component" value="Unassembled WGS sequence"/>
</dbReference>
<dbReference type="EMBL" id="CABVMM010000003">
    <property type="protein sequence ID" value="VVU99721.1"/>
    <property type="molecule type" value="Genomic_DNA"/>
</dbReference>
<accession>A0AC61Y5F7</accession>
<proteinExistence type="predicted"/>
<protein>
    <submittedName>
        <fullName evidence="1">Outer membrane porin F</fullName>
    </submittedName>
</protein>
<reference evidence="1" key="1">
    <citation type="submission" date="2019-09" db="EMBL/GenBank/DDBJ databases">
        <authorList>
            <person name="Rodrigo-Torres L."/>
            <person name="Arahal R. D."/>
            <person name="Lucena T."/>
        </authorList>
    </citation>
    <scope>NUCLEOTIDE SEQUENCE</scope>
    <source>
        <strain evidence="1">ISS653</strain>
    </source>
</reference>
<keyword evidence="2" id="KW-1185">Reference proteome</keyword>
<evidence type="ECO:0000313" key="1">
    <source>
        <dbReference type="EMBL" id="VVU99721.1"/>
    </source>
</evidence>